<sequence length="219" mass="23876">MFFQIDEMRNDQLLSRVRGRVLTAYGFEGQEENAPPVSSPDSTMLSIDSKIYEPNHWAFLPTVGLIGLLAGTPPNCLLVCVIRFSPSQDRAVVISMFQVFEAFGGVLAVTITSAFLRFLAIQELRERIGTDPASEEMFRHFLEDVDYLSSVPGDTRAAMQAAYGFAAMRCCLIAFTSCIASILAAAILPRLDFGDLRSGDGLTAEVASNSEPDHSDSPP</sequence>
<organism evidence="2 3">
    <name type="scientific">Fonsecaea multimorphosa CBS 102226</name>
    <dbReference type="NCBI Taxonomy" id="1442371"/>
    <lineage>
        <taxon>Eukaryota</taxon>
        <taxon>Fungi</taxon>
        <taxon>Dikarya</taxon>
        <taxon>Ascomycota</taxon>
        <taxon>Pezizomycotina</taxon>
        <taxon>Eurotiomycetes</taxon>
        <taxon>Chaetothyriomycetidae</taxon>
        <taxon>Chaetothyriales</taxon>
        <taxon>Herpotrichiellaceae</taxon>
        <taxon>Fonsecaea</taxon>
    </lineage>
</organism>
<dbReference type="GeneID" id="27713291"/>
<dbReference type="SUPFAM" id="SSF103473">
    <property type="entry name" value="MFS general substrate transporter"/>
    <property type="match status" value="1"/>
</dbReference>
<dbReference type="VEuPathDB" id="FungiDB:Z520_07545"/>
<gene>
    <name evidence="2" type="ORF">Z520_07545</name>
</gene>
<reference evidence="2 3" key="1">
    <citation type="submission" date="2015-01" db="EMBL/GenBank/DDBJ databases">
        <title>The Genome Sequence of Fonsecaea multimorphosa CBS 102226.</title>
        <authorList>
            <consortium name="The Broad Institute Genomics Platform"/>
            <person name="Cuomo C."/>
            <person name="de Hoog S."/>
            <person name="Gorbushina A."/>
            <person name="Stielow B."/>
            <person name="Teixiera M."/>
            <person name="Abouelleil A."/>
            <person name="Chapman S.B."/>
            <person name="Priest M."/>
            <person name="Young S.K."/>
            <person name="Wortman J."/>
            <person name="Nusbaum C."/>
            <person name="Birren B."/>
        </authorList>
    </citation>
    <scope>NUCLEOTIDE SEQUENCE [LARGE SCALE GENOMIC DNA]</scope>
    <source>
        <strain evidence="2 3">CBS 102226</strain>
    </source>
</reference>
<keyword evidence="1" id="KW-1133">Transmembrane helix</keyword>
<keyword evidence="1" id="KW-0812">Transmembrane</keyword>
<evidence type="ECO:0000313" key="3">
    <source>
        <dbReference type="Proteomes" id="UP000053411"/>
    </source>
</evidence>
<dbReference type="OrthoDB" id="4160275at2759"/>
<feature type="transmembrane region" description="Helical" evidence="1">
    <location>
        <begin position="96"/>
        <end position="119"/>
    </location>
</feature>
<name>A0A0D2H4S3_9EURO</name>
<dbReference type="InterPro" id="IPR036259">
    <property type="entry name" value="MFS_trans_sf"/>
</dbReference>
<protein>
    <submittedName>
        <fullName evidence="2">Uncharacterized protein</fullName>
    </submittedName>
</protein>
<keyword evidence="3" id="KW-1185">Reference proteome</keyword>
<dbReference type="RefSeq" id="XP_016630948.1">
    <property type="nucleotide sequence ID" value="XM_016778042.1"/>
</dbReference>
<feature type="transmembrane region" description="Helical" evidence="1">
    <location>
        <begin position="166"/>
        <end position="188"/>
    </location>
</feature>
<dbReference type="EMBL" id="KN848076">
    <property type="protein sequence ID" value="KIX96825.1"/>
    <property type="molecule type" value="Genomic_DNA"/>
</dbReference>
<dbReference type="Proteomes" id="UP000053411">
    <property type="component" value="Unassembled WGS sequence"/>
</dbReference>
<keyword evidence="1" id="KW-0472">Membrane</keyword>
<evidence type="ECO:0000313" key="2">
    <source>
        <dbReference type="EMBL" id="KIX96825.1"/>
    </source>
</evidence>
<proteinExistence type="predicted"/>
<feature type="transmembrane region" description="Helical" evidence="1">
    <location>
        <begin position="57"/>
        <end position="84"/>
    </location>
</feature>
<dbReference type="AlphaFoldDB" id="A0A0D2H4S3"/>
<accession>A0A0D2H4S3</accession>
<evidence type="ECO:0000256" key="1">
    <source>
        <dbReference type="SAM" id="Phobius"/>
    </source>
</evidence>